<comment type="caution">
    <text evidence="2">The sequence shown here is derived from an EMBL/GenBank/DDBJ whole genome shotgun (WGS) entry which is preliminary data.</text>
</comment>
<proteinExistence type="predicted"/>
<feature type="signal peptide" evidence="1">
    <location>
        <begin position="1"/>
        <end position="32"/>
    </location>
</feature>
<keyword evidence="1" id="KW-0732">Signal</keyword>
<dbReference type="GO" id="GO:0006508">
    <property type="term" value="P:proteolysis"/>
    <property type="evidence" value="ECO:0007669"/>
    <property type="project" value="UniProtKB-KW"/>
</dbReference>
<dbReference type="Pfam" id="PF13975">
    <property type="entry name" value="gag-asp_proteas"/>
    <property type="match status" value="1"/>
</dbReference>
<dbReference type="Proteomes" id="UP001228905">
    <property type="component" value="Unassembled WGS sequence"/>
</dbReference>
<dbReference type="EMBL" id="JAUSVS010000008">
    <property type="protein sequence ID" value="MDQ0465765.1"/>
    <property type="molecule type" value="Genomic_DNA"/>
</dbReference>
<reference evidence="2 3" key="1">
    <citation type="submission" date="2023-07" db="EMBL/GenBank/DDBJ databases">
        <title>Genomic Encyclopedia of Type Strains, Phase IV (KMG-IV): sequencing the most valuable type-strain genomes for metagenomic binning, comparative biology and taxonomic classification.</title>
        <authorList>
            <person name="Goeker M."/>
        </authorList>
    </citation>
    <scope>NUCLEOTIDE SEQUENCE [LARGE SCALE GENOMIC DNA]</scope>
    <source>
        <strain evidence="2 3">DSM 18695</strain>
    </source>
</reference>
<dbReference type="InterPro" id="IPR034122">
    <property type="entry name" value="Retropepsin-like_bacterial"/>
</dbReference>
<dbReference type="RefSeq" id="WP_307351366.1">
    <property type="nucleotide sequence ID" value="NZ_JAUSVS010000008.1"/>
</dbReference>
<keyword evidence="2" id="KW-0645">Protease</keyword>
<evidence type="ECO:0000313" key="3">
    <source>
        <dbReference type="Proteomes" id="UP001228905"/>
    </source>
</evidence>
<protein>
    <submittedName>
        <fullName evidence="2">Aspartyl protease</fullName>
    </submittedName>
</protein>
<organism evidence="2 3">
    <name type="scientific">Caulobacter ginsengisoli</name>
    <dbReference type="NCBI Taxonomy" id="400775"/>
    <lineage>
        <taxon>Bacteria</taxon>
        <taxon>Pseudomonadati</taxon>
        <taxon>Pseudomonadota</taxon>
        <taxon>Alphaproteobacteria</taxon>
        <taxon>Caulobacterales</taxon>
        <taxon>Caulobacteraceae</taxon>
        <taxon>Caulobacter</taxon>
    </lineage>
</organism>
<dbReference type="InterPro" id="IPR001969">
    <property type="entry name" value="Aspartic_peptidase_AS"/>
</dbReference>
<dbReference type="CDD" id="cd05483">
    <property type="entry name" value="retropepsin_like_bacteria"/>
    <property type="match status" value="1"/>
</dbReference>
<dbReference type="Pfam" id="PF13650">
    <property type="entry name" value="Asp_protease_2"/>
    <property type="match status" value="1"/>
</dbReference>
<gene>
    <name evidence="2" type="ORF">QO010_003557</name>
</gene>
<dbReference type="PROSITE" id="PS00141">
    <property type="entry name" value="ASP_PROTEASE"/>
    <property type="match status" value="1"/>
</dbReference>
<keyword evidence="2" id="KW-0378">Hydrolase</keyword>
<dbReference type="SUPFAM" id="SSF50630">
    <property type="entry name" value="Acid proteases"/>
    <property type="match status" value="2"/>
</dbReference>
<sequence length="332" mass="34815">MGRDALNRRNLAALLTGALFGAPLLAPLTARAQGDTPNPTTAPLFDPSVGVGAGNDLYSRLTAPVTLNEQGPYDFVIDTGANHSVLSSEIAEALNLRPGRPIQMNTVVGIETVPTVIVDRVNLGGRLTKKVAMAVLPQAAIGGAGLMGVDQLAGRRLTMDFKSRRLLIQGSGSQPSDSGAIAVQARFRDGRLTLLNAQASSLDITVFLDSGSEITVGNTALRRKLGARLRPLDPSRFPDVPVIAATGAEINGSLGVLPMLKIGGLTVFNMPMVFADLHTFSLWGAADIPALLVGVDLLREFASVDLDFGSGQVLFHLPGWQNAPTGTLIRGI</sequence>
<accession>A0ABU0IWM2</accession>
<evidence type="ECO:0000313" key="2">
    <source>
        <dbReference type="EMBL" id="MDQ0465765.1"/>
    </source>
</evidence>
<dbReference type="GO" id="GO:0008233">
    <property type="term" value="F:peptidase activity"/>
    <property type="evidence" value="ECO:0007669"/>
    <property type="project" value="UniProtKB-KW"/>
</dbReference>
<evidence type="ECO:0000256" key="1">
    <source>
        <dbReference type="SAM" id="SignalP"/>
    </source>
</evidence>
<name>A0ABU0IWM2_9CAUL</name>
<feature type="chain" id="PRO_5047178692" evidence="1">
    <location>
        <begin position="33"/>
        <end position="332"/>
    </location>
</feature>
<keyword evidence="3" id="KW-1185">Reference proteome</keyword>
<dbReference type="Gene3D" id="2.40.70.10">
    <property type="entry name" value="Acid Proteases"/>
    <property type="match status" value="2"/>
</dbReference>
<dbReference type="InterPro" id="IPR021109">
    <property type="entry name" value="Peptidase_aspartic_dom_sf"/>
</dbReference>